<dbReference type="AlphaFoldDB" id="A0A1G4Y3H7"/>
<evidence type="ECO:0000256" key="1">
    <source>
        <dbReference type="ARBA" id="ARBA00022670"/>
    </source>
</evidence>
<dbReference type="SUPFAM" id="SSF102712">
    <property type="entry name" value="JAB1/MPN domain"/>
    <property type="match status" value="1"/>
</dbReference>
<dbReference type="GO" id="GO:0006508">
    <property type="term" value="P:proteolysis"/>
    <property type="evidence" value="ECO:0007669"/>
    <property type="project" value="UniProtKB-KW"/>
</dbReference>
<keyword evidence="3" id="KW-0378">Hydrolase</keyword>
<dbReference type="InterPro" id="IPR025657">
    <property type="entry name" value="RadC_JAB"/>
</dbReference>
<evidence type="ECO:0000256" key="3">
    <source>
        <dbReference type="ARBA" id="ARBA00022801"/>
    </source>
</evidence>
<evidence type="ECO:0000313" key="7">
    <source>
        <dbReference type="EMBL" id="SCX47933.1"/>
    </source>
</evidence>
<keyword evidence="4" id="KW-0862">Zinc</keyword>
<sequence length="150" mass="17330">MTTFTLHETRILDQARDIISRRYQRGVQLCSPDDVRRCVMYEMALLEHEEFGIILLDNQHQFLHREMLFRGSLNTVSVHPREVIKQVLRHNAAAVILVHNHPSGEAEPSKCDIRITKRLQELLQMLDVRLLDHFIVAGAETVSLAERGLV</sequence>
<dbReference type="InterPro" id="IPR001405">
    <property type="entry name" value="UPF0758"/>
</dbReference>
<dbReference type="CDD" id="cd08071">
    <property type="entry name" value="MPN_DUF2466"/>
    <property type="match status" value="1"/>
</dbReference>
<evidence type="ECO:0000256" key="5">
    <source>
        <dbReference type="ARBA" id="ARBA00023049"/>
    </source>
</evidence>
<keyword evidence="2" id="KW-0479">Metal-binding</keyword>
<comment type="caution">
    <text evidence="7">The sequence shown here is derived from an EMBL/GenBank/DDBJ whole genome shotgun (WGS) entry which is preliminary data.</text>
</comment>
<dbReference type="PANTHER" id="PTHR30471:SF3">
    <property type="entry name" value="UPF0758 PROTEIN YEES-RELATED"/>
    <property type="match status" value="1"/>
</dbReference>
<feature type="domain" description="MPN" evidence="6">
    <location>
        <begin position="28"/>
        <end position="150"/>
    </location>
</feature>
<proteinExistence type="predicted"/>
<dbReference type="GO" id="GO:0046872">
    <property type="term" value="F:metal ion binding"/>
    <property type="evidence" value="ECO:0007669"/>
    <property type="project" value="UniProtKB-KW"/>
</dbReference>
<reference evidence="7 8" key="1">
    <citation type="submission" date="2016-10" db="EMBL/GenBank/DDBJ databases">
        <authorList>
            <person name="Varghese N."/>
            <person name="Submissions S."/>
        </authorList>
    </citation>
    <scope>NUCLEOTIDE SEQUENCE [LARGE SCALE GENOMIC DNA]</scope>
    <source>
        <strain evidence="7 8">CGMCC 1.12102</strain>
    </source>
</reference>
<keyword evidence="5" id="KW-0482">Metalloprotease</keyword>
<dbReference type="InterPro" id="IPR020891">
    <property type="entry name" value="UPF0758_CS"/>
</dbReference>
<dbReference type="PROSITE" id="PS50249">
    <property type="entry name" value="MPN"/>
    <property type="match status" value="1"/>
</dbReference>
<evidence type="ECO:0000256" key="4">
    <source>
        <dbReference type="ARBA" id="ARBA00022833"/>
    </source>
</evidence>
<name>A0A1G4Y3H7_9ENTR</name>
<dbReference type="InterPro" id="IPR037518">
    <property type="entry name" value="MPN"/>
</dbReference>
<dbReference type="GeneID" id="23847242"/>
<accession>A0A1G4Y3H7</accession>
<dbReference type="GO" id="GO:0008237">
    <property type="term" value="F:metallopeptidase activity"/>
    <property type="evidence" value="ECO:0007669"/>
    <property type="project" value="UniProtKB-KW"/>
</dbReference>
<dbReference type="PROSITE" id="PS01302">
    <property type="entry name" value="UPF0758"/>
    <property type="match status" value="1"/>
</dbReference>
<gene>
    <name evidence="7" type="ORF">SAMN02927897_01921</name>
</gene>
<evidence type="ECO:0000256" key="2">
    <source>
        <dbReference type="ARBA" id="ARBA00022723"/>
    </source>
</evidence>
<dbReference type="Proteomes" id="UP000183569">
    <property type="component" value="Unassembled WGS sequence"/>
</dbReference>
<evidence type="ECO:0000313" key="8">
    <source>
        <dbReference type="Proteomes" id="UP000183569"/>
    </source>
</evidence>
<dbReference type="PANTHER" id="PTHR30471">
    <property type="entry name" value="DNA REPAIR PROTEIN RADC"/>
    <property type="match status" value="1"/>
</dbReference>
<dbReference type="Pfam" id="PF04002">
    <property type="entry name" value="RadC"/>
    <property type="match status" value="1"/>
</dbReference>
<keyword evidence="1" id="KW-0645">Protease</keyword>
<dbReference type="RefSeq" id="WP_017457734.1">
    <property type="nucleotide sequence ID" value="NZ_FMUI01000004.1"/>
</dbReference>
<organism evidence="7 8">
    <name type="scientific">Kosakonia sacchari</name>
    <dbReference type="NCBI Taxonomy" id="1158459"/>
    <lineage>
        <taxon>Bacteria</taxon>
        <taxon>Pseudomonadati</taxon>
        <taxon>Pseudomonadota</taxon>
        <taxon>Gammaproteobacteria</taxon>
        <taxon>Enterobacterales</taxon>
        <taxon>Enterobacteriaceae</taxon>
        <taxon>Kosakonia</taxon>
    </lineage>
</organism>
<dbReference type="Gene3D" id="3.40.140.10">
    <property type="entry name" value="Cytidine Deaminase, domain 2"/>
    <property type="match status" value="1"/>
</dbReference>
<dbReference type="NCBIfam" id="TIGR00608">
    <property type="entry name" value="radc"/>
    <property type="match status" value="1"/>
</dbReference>
<dbReference type="EMBL" id="FMUI01000004">
    <property type="protein sequence ID" value="SCX47933.1"/>
    <property type="molecule type" value="Genomic_DNA"/>
</dbReference>
<evidence type="ECO:0000259" key="6">
    <source>
        <dbReference type="PROSITE" id="PS50249"/>
    </source>
</evidence>
<protein>
    <submittedName>
        <fullName evidence="7">DNA repair protein RadC</fullName>
    </submittedName>
</protein>